<name>A0A0F5JIB7_9BACT</name>
<organism evidence="8 9">
    <name type="scientific">Parabacteroides goldsteinii DSM 19448 = WAL 12034</name>
    <dbReference type="NCBI Taxonomy" id="927665"/>
    <lineage>
        <taxon>Bacteria</taxon>
        <taxon>Pseudomonadati</taxon>
        <taxon>Bacteroidota</taxon>
        <taxon>Bacteroidia</taxon>
        <taxon>Bacteroidales</taxon>
        <taxon>Tannerellaceae</taxon>
        <taxon>Parabacteroides</taxon>
    </lineage>
</organism>
<feature type="domain" description="RagB/SusD" evidence="6">
    <location>
        <begin position="323"/>
        <end position="639"/>
    </location>
</feature>
<evidence type="ECO:0000256" key="1">
    <source>
        <dbReference type="ARBA" id="ARBA00004442"/>
    </source>
</evidence>
<evidence type="ECO:0000256" key="2">
    <source>
        <dbReference type="ARBA" id="ARBA00006275"/>
    </source>
</evidence>
<comment type="subcellular location">
    <subcellularLocation>
        <location evidence="1">Cell outer membrane</location>
    </subcellularLocation>
</comment>
<evidence type="ECO:0000259" key="6">
    <source>
        <dbReference type="Pfam" id="PF07980"/>
    </source>
</evidence>
<dbReference type="InterPro" id="IPR012944">
    <property type="entry name" value="SusD_RagB_dom"/>
</dbReference>
<dbReference type="Pfam" id="PF14322">
    <property type="entry name" value="SusD-like_3"/>
    <property type="match status" value="1"/>
</dbReference>
<protein>
    <recommendedName>
        <fullName evidence="10">RagB/SusD domain-containing protein</fullName>
    </recommendedName>
</protein>
<dbReference type="InterPro" id="IPR033985">
    <property type="entry name" value="SusD-like_N"/>
</dbReference>
<gene>
    <name evidence="8" type="ORF">HMPREF1535_01342</name>
</gene>
<comment type="similarity">
    <text evidence="2">Belongs to the SusD family.</text>
</comment>
<dbReference type="RefSeq" id="WP_046145633.1">
    <property type="nucleotide sequence ID" value="NZ_KQ033912.1"/>
</dbReference>
<dbReference type="InterPro" id="IPR011990">
    <property type="entry name" value="TPR-like_helical_dom_sf"/>
</dbReference>
<dbReference type="Pfam" id="PF07980">
    <property type="entry name" value="SusD_RagB"/>
    <property type="match status" value="1"/>
</dbReference>
<keyword evidence="3" id="KW-0732">Signal</keyword>
<proteinExistence type="inferred from homology"/>
<evidence type="ECO:0000256" key="4">
    <source>
        <dbReference type="ARBA" id="ARBA00023136"/>
    </source>
</evidence>
<dbReference type="AlphaFoldDB" id="A0A0F5JIB7"/>
<comment type="caution">
    <text evidence="8">The sequence shown here is derived from an EMBL/GenBank/DDBJ whole genome shotgun (WGS) entry which is preliminary data.</text>
</comment>
<evidence type="ECO:0000259" key="7">
    <source>
        <dbReference type="Pfam" id="PF14322"/>
    </source>
</evidence>
<feature type="domain" description="SusD-like N-terminal" evidence="7">
    <location>
        <begin position="96"/>
        <end position="193"/>
    </location>
</feature>
<dbReference type="Proteomes" id="UP000033047">
    <property type="component" value="Unassembled WGS sequence"/>
</dbReference>
<evidence type="ECO:0000256" key="3">
    <source>
        <dbReference type="ARBA" id="ARBA00022729"/>
    </source>
</evidence>
<dbReference type="Gene3D" id="1.25.40.390">
    <property type="match status" value="1"/>
</dbReference>
<evidence type="ECO:0000256" key="5">
    <source>
        <dbReference type="ARBA" id="ARBA00023237"/>
    </source>
</evidence>
<dbReference type="PATRIC" id="fig|927665.4.peg.1371"/>
<dbReference type="GO" id="GO:0009279">
    <property type="term" value="C:cell outer membrane"/>
    <property type="evidence" value="ECO:0007669"/>
    <property type="project" value="UniProtKB-SubCell"/>
</dbReference>
<dbReference type="PROSITE" id="PS51257">
    <property type="entry name" value="PROKAR_LIPOPROTEIN"/>
    <property type="match status" value="1"/>
</dbReference>
<dbReference type="STRING" id="927665.HMPREF1535_01342"/>
<evidence type="ECO:0000313" key="8">
    <source>
        <dbReference type="EMBL" id="KKB57521.1"/>
    </source>
</evidence>
<evidence type="ECO:0008006" key="10">
    <source>
        <dbReference type="Google" id="ProtNLM"/>
    </source>
</evidence>
<keyword evidence="5" id="KW-0998">Cell outer membrane</keyword>
<evidence type="ECO:0000313" key="9">
    <source>
        <dbReference type="Proteomes" id="UP000033047"/>
    </source>
</evidence>
<sequence>MKKTIISILAGACLTFSACSDYLDVSDELASNLTIEQVFDNVKYTKRWHANIFNCISEYSQYFWEPNGLKNPWATLCGETSICHGSIKTEMVNGFNASNANFHRFAPLYQYIRQAYLFIENAKPIGVTTDQEKLTEEDINRMKTEAKFFIAYSYFSLFELYGPVPIIDGIEDPSTTSFDYARGSVDEMVTYIDNLYQEVLEENNLPETLRKIDEITGEEVENMNEMVRPTKAVVLALRAKLWVYAASKLFNGGYAEALDLVNNDGKHLFSAKDPGKWDTAKKHLETFLKFAENNHYKLFRVFDKEGKEQPSLSVYRVFQEYNKEIIWATSQSYMSEVNNGQHLDRRCRPTAIMDGFSGIGVSQQAVDAFFTKNGLDINEDPEHDETGFSDIENPCAYKKPQIDKHIFNMYVNREPRFYHAVTYQGKSWHIQPSEGWSVNFSREGNNSQYIAGREHYTGYLLYKRNNQEMYNSGSYLKKHARPSILLRLADFYLYYAEVCNEINPNDPNIIKYLDIVRERAGIPGYRELQNTGKKTGIIGDYEAQAYAIRRERQVELFSEGQRYFDIRRWMICDAGEEADQTVYWGMNVDGYDNLPPSDPNSFYHRKLIRKHQWVRAMYLYPIPHNEIEKSPSLIQNPLW</sequence>
<dbReference type="SUPFAM" id="SSF48452">
    <property type="entry name" value="TPR-like"/>
    <property type="match status" value="1"/>
</dbReference>
<reference evidence="8 9" key="1">
    <citation type="submission" date="2013-04" db="EMBL/GenBank/DDBJ databases">
        <title>The Genome Sequence of Parabacteroides goldsteinii DSM 19448.</title>
        <authorList>
            <consortium name="The Broad Institute Genomics Platform"/>
            <person name="Earl A."/>
            <person name="Ward D."/>
            <person name="Feldgarden M."/>
            <person name="Gevers D."/>
            <person name="Martens E."/>
            <person name="Sakamoto M."/>
            <person name="Benno Y."/>
            <person name="Song Y."/>
            <person name="Liu C."/>
            <person name="Lee J."/>
            <person name="Bolanos M."/>
            <person name="Vaisanen M.L."/>
            <person name="Finegold S.M."/>
            <person name="Walker B."/>
            <person name="Young S."/>
            <person name="Zeng Q."/>
            <person name="Gargeya S."/>
            <person name="Fitzgerald M."/>
            <person name="Haas B."/>
            <person name="Abouelleil A."/>
            <person name="Allen A.W."/>
            <person name="Alvarado L."/>
            <person name="Arachchi H.M."/>
            <person name="Berlin A.M."/>
            <person name="Chapman S.B."/>
            <person name="Gainer-Dewar J."/>
            <person name="Goldberg J."/>
            <person name="Griggs A."/>
            <person name="Gujja S."/>
            <person name="Hansen M."/>
            <person name="Howarth C."/>
            <person name="Imamovic A."/>
            <person name="Ireland A."/>
            <person name="Larimer J."/>
            <person name="McCowan C."/>
            <person name="Murphy C."/>
            <person name="Pearson M."/>
            <person name="Poon T.W."/>
            <person name="Priest M."/>
            <person name="Roberts A."/>
            <person name="Saif S."/>
            <person name="Shea T."/>
            <person name="Sisk P."/>
            <person name="Sykes S."/>
            <person name="Wortman J."/>
            <person name="Nusbaum C."/>
            <person name="Birren B."/>
        </authorList>
    </citation>
    <scope>NUCLEOTIDE SEQUENCE [LARGE SCALE GENOMIC DNA]</scope>
    <source>
        <strain evidence="8 9">DSM 19448</strain>
    </source>
</reference>
<dbReference type="HOGENOM" id="CLU_015553_0_3_10"/>
<dbReference type="EMBL" id="AQHV01000009">
    <property type="protein sequence ID" value="KKB57521.1"/>
    <property type="molecule type" value="Genomic_DNA"/>
</dbReference>
<accession>A0A0F5JIB7</accession>
<keyword evidence="4" id="KW-0472">Membrane</keyword>